<feature type="region of interest" description="Disordered" evidence="1">
    <location>
        <begin position="262"/>
        <end position="332"/>
    </location>
</feature>
<evidence type="ECO:0000313" key="2">
    <source>
        <dbReference type="EMBL" id="KAA6407297.1"/>
    </source>
</evidence>
<name>A0A5M8PD94_9LECA</name>
<proteinExistence type="predicted"/>
<comment type="caution">
    <text evidence="2">The sequence shown here is derived from an EMBL/GenBank/DDBJ whole genome shotgun (WGS) entry which is preliminary data.</text>
</comment>
<reference evidence="2 3" key="1">
    <citation type="submission" date="2019-09" db="EMBL/GenBank/DDBJ databases">
        <title>The hologenome of the rock-dwelling lichen Lasallia pustulata.</title>
        <authorList>
            <person name="Greshake Tzovaras B."/>
            <person name="Segers F."/>
            <person name="Bicker A."/>
            <person name="Dal Grande F."/>
            <person name="Otte J."/>
            <person name="Hankeln T."/>
            <person name="Schmitt I."/>
            <person name="Ebersberger I."/>
        </authorList>
    </citation>
    <scope>NUCLEOTIDE SEQUENCE [LARGE SCALE GENOMIC DNA]</scope>
    <source>
        <strain evidence="2">A1-1</strain>
    </source>
</reference>
<dbReference type="Proteomes" id="UP000324767">
    <property type="component" value="Unassembled WGS sequence"/>
</dbReference>
<dbReference type="EMBL" id="VXIT01000018">
    <property type="protein sequence ID" value="KAA6407297.1"/>
    <property type="molecule type" value="Genomic_DNA"/>
</dbReference>
<gene>
    <name evidence="2" type="ORF">FRX48_08845</name>
</gene>
<feature type="compositionally biased region" description="Basic and acidic residues" evidence="1">
    <location>
        <begin position="778"/>
        <end position="807"/>
    </location>
</feature>
<accession>A0A5M8PD94</accession>
<dbReference type="AlphaFoldDB" id="A0A5M8PD94"/>
<feature type="region of interest" description="Disordered" evidence="1">
    <location>
        <begin position="582"/>
        <end position="639"/>
    </location>
</feature>
<dbReference type="OrthoDB" id="10678676at2759"/>
<evidence type="ECO:0000256" key="1">
    <source>
        <dbReference type="SAM" id="MobiDB-lite"/>
    </source>
</evidence>
<evidence type="ECO:0000313" key="3">
    <source>
        <dbReference type="Proteomes" id="UP000324767"/>
    </source>
</evidence>
<feature type="compositionally biased region" description="Low complexity" evidence="1">
    <location>
        <begin position="289"/>
        <end position="320"/>
    </location>
</feature>
<protein>
    <submittedName>
        <fullName evidence="2">Uncharacterized protein</fullName>
    </submittedName>
</protein>
<feature type="compositionally biased region" description="Basic residues" evidence="1">
    <location>
        <begin position="904"/>
        <end position="914"/>
    </location>
</feature>
<feature type="region of interest" description="Disordered" evidence="1">
    <location>
        <begin position="352"/>
        <end position="374"/>
    </location>
</feature>
<feature type="compositionally biased region" description="Polar residues" evidence="1">
    <location>
        <begin position="356"/>
        <end position="374"/>
    </location>
</feature>
<organism evidence="2 3">
    <name type="scientific">Lasallia pustulata</name>
    <dbReference type="NCBI Taxonomy" id="136370"/>
    <lineage>
        <taxon>Eukaryota</taxon>
        <taxon>Fungi</taxon>
        <taxon>Dikarya</taxon>
        <taxon>Ascomycota</taxon>
        <taxon>Pezizomycotina</taxon>
        <taxon>Lecanoromycetes</taxon>
        <taxon>OSLEUM clade</taxon>
        <taxon>Umbilicariomycetidae</taxon>
        <taxon>Umbilicariales</taxon>
        <taxon>Umbilicariaceae</taxon>
        <taxon>Lasallia</taxon>
    </lineage>
</organism>
<feature type="compositionally biased region" description="Low complexity" evidence="1">
    <location>
        <begin position="582"/>
        <end position="605"/>
    </location>
</feature>
<feature type="region of interest" description="Disordered" evidence="1">
    <location>
        <begin position="757"/>
        <end position="914"/>
    </location>
</feature>
<sequence>MPEIIADGVALTLPRLTLSQFGHVSPSGLVHRILVLNPSVDPSSLTKDVIMKIFDQLIAILKAKSIAAGSQSRRETKINRQRARWHKNEYWDSQHAFNTAITREQLTPMILQSADSQLLRYPDRVEVNSVFYKLPAIEDAALCDLSPAILTQRLRYEKESIPPAFFTKQLLMISYKHLIMRAYPDALSGDSNLNKPYKDWMNGLMRNVYLQRLPSLATTVDVPHNESVRSPIMSINLKAATRTTSEDKLDSSNNGLDVEMEDVAGHSGSDSDHSYDGRAQGDDSPVLGSPRSQSSSTPPPLSRSSRPSEIPESPSASLSPTHVQQASSGDSDLSSSWKYVAAELVLTQPAVGPESRSLSSTHLSTPPQHALTGTDTSAVNLHSSETIWAAHIGKQVYRLPDPDRVVFRKMGLKFFSEKFLKANQGKEVQLITAEVLVQAYRIFILRFFSFATSAEQTVVLNRATSYSGKQFLDKHTKWLALIKSQEVPIISHPAAVIQPLLPVKVSSTRTVMASTIRPVKASLKAPVVATSASSTKASSVALGVPTSTSSVKASSAAQVVATSTLSTKASVAAPVVFTSAPSANAPSTAQATASSTSSANALPAAPVAPTPTPPAKASSTARAVASSTPAAKASSTSNSSEIEILGSTRAQVEPPPAQLLIGNKLYNIPTATRFPLPGLTVTSFSKALYRLNSTYHPRDLSQPLVLKAYKSFIFSQYLNATFDDKLRACKHLDWTTCPQAENEYLKNLGILERSRYKSSGELMPPPQETDARTTGPVKSEKARKREGEDARVGGRNENRRSRNREEGNASLFLTPGPEPRRVKKSSKRAAAEAIENGEIGDEPEARKRKHKTAEEGSHSKHKKKRRVENQSGAGACISMSTALAFRPSSVPAKRSVEEADDNSRKKKKKARKIG</sequence>
<feature type="compositionally biased region" description="Basic and acidic residues" evidence="1">
    <location>
        <begin position="269"/>
        <end position="281"/>
    </location>
</feature>
<feature type="compositionally biased region" description="Basic and acidic residues" evidence="1">
    <location>
        <begin position="894"/>
        <end position="903"/>
    </location>
</feature>
<feature type="compositionally biased region" description="Low complexity" evidence="1">
    <location>
        <begin position="615"/>
        <end position="639"/>
    </location>
</feature>